<feature type="non-terminal residue" evidence="2">
    <location>
        <position position="1"/>
    </location>
</feature>
<reference evidence="2" key="1">
    <citation type="submission" date="2009-10" db="EMBL/GenBank/DDBJ databases">
        <title>The genome sequence of Streptomyces sviceus strain ATCC 29083.</title>
        <authorList>
            <consortium name="The Broad Institute Genome Sequencing Platform"/>
            <consortium name="Broad Institute Microbial Sequencing Center"/>
            <person name="Fischbach M."/>
            <person name="Godfrey P."/>
            <person name="Ward D."/>
            <person name="Young S."/>
            <person name="Zeng Q."/>
            <person name="Koehrsen M."/>
            <person name="Alvarado L."/>
            <person name="Berlin A.M."/>
            <person name="Bochicchio J."/>
            <person name="Borenstein D."/>
            <person name="Chapman S.B."/>
            <person name="Chen Z."/>
            <person name="Engels R."/>
            <person name="Freedman E."/>
            <person name="Gellesch M."/>
            <person name="Goldberg J."/>
            <person name="Griggs A."/>
            <person name="Gujja S."/>
            <person name="Heilman E.R."/>
            <person name="Heiman D.I."/>
            <person name="Hepburn T.A."/>
            <person name="Howarth C."/>
            <person name="Jen D."/>
            <person name="Larson L."/>
            <person name="Lewis B."/>
            <person name="Mehta T."/>
            <person name="Park D."/>
            <person name="Pearson M."/>
            <person name="Richards J."/>
            <person name="Roberts A."/>
            <person name="Saif S."/>
            <person name="Shea T.D."/>
            <person name="Shenoy N."/>
            <person name="Sisk P."/>
            <person name="Stolte C."/>
            <person name="Sykes S.N."/>
            <person name="Thomson T."/>
            <person name="Walk T."/>
            <person name="White J."/>
            <person name="Yandava C."/>
            <person name="Straight P."/>
            <person name="Clardy J."/>
            <person name="Hung D."/>
            <person name="Kolter R."/>
            <person name="Mekalanos J."/>
            <person name="Walker S."/>
            <person name="Walsh C.T."/>
            <person name="Wieland-Brown L.C."/>
            <person name="Haas B."/>
            <person name="Nusbaum C."/>
            <person name="Birren B."/>
        </authorList>
    </citation>
    <scope>NUCLEOTIDE SEQUENCE [LARGE SCALE GENOMIC DNA]</scope>
    <source>
        <strain evidence="2">ATCC 29083</strain>
    </source>
</reference>
<protein>
    <submittedName>
        <fullName evidence="2">WD-40 repeat protein</fullName>
    </submittedName>
</protein>
<dbReference type="RefSeq" id="WP_007386493.1">
    <property type="nucleotide sequence ID" value="NZ_CM000951.1"/>
</dbReference>
<dbReference type="SUPFAM" id="SSF50969">
    <property type="entry name" value="YVTN repeat-like/Quinoprotein amine dehydrogenase"/>
    <property type="match status" value="1"/>
</dbReference>
<dbReference type="AlphaFoldDB" id="D6XB89"/>
<dbReference type="InterPro" id="IPR001680">
    <property type="entry name" value="WD40_rpt"/>
</dbReference>
<dbReference type="InterPro" id="IPR015943">
    <property type="entry name" value="WD40/YVTN_repeat-like_dom_sf"/>
</dbReference>
<organism evidence="2 3">
    <name type="scientific">Streptomyces sviceus (strain ATCC 29083 / DSM 924 / JCM 4929 / NBRC 13980 / NCIMB 11184 / NRRL 5439 / UC 5370)</name>
    <dbReference type="NCBI Taxonomy" id="463191"/>
    <lineage>
        <taxon>Bacteria</taxon>
        <taxon>Bacillati</taxon>
        <taxon>Actinomycetota</taxon>
        <taxon>Actinomycetes</taxon>
        <taxon>Kitasatosporales</taxon>
        <taxon>Streptomycetaceae</taxon>
        <taxon>Streptomyces</taxon>
    </lineage>
</organism>
<dbReference type="InterPro" id="IPR011044">
    <property type="entry name" value="Quino_amine_DH_bsu"/>
</dbReference>
<evidence type="ECO:0000313" key="2">
    <source>
        <dbReference type="EMBL" id="EFH29038.1"/>
    </source>
</evidence>
<dbReference type="eggNOG" id="COG2319">
    <property type="taxonomic scope" value="Bacteria"/>
</dbReference>
<dbReference type="EMBL" id="CM000951">
    <property type="protein sequence ID" value="EFH29038.1"/>
    <property type="molecule type" value="Genomic_DNA"/>
</dbReference>
<accession>D6XB89</accession>
<evidence type="ECO:0000313" key="3">
    <source>
        <dbReference type="Proteomes" id="UP000002785"/>
    </source>
</evidence>
<dbReference type="PROSITE" id="PS50082">
    <property type="entry name" value="WD_REPEATS_2"/>
    <property type="match status" value="1"/>
</dbReference>
<evidence type="ECO:0000256" key="1">
    <source>
        <dbReference type="PROSITE-ProRule" id="PRU00221"/>
    </source>
</evidence>
<sequence>PDGATLAVAGDSGTLQLWDTANRQPLGSGLTTPGEAITSLAFTTDGTSLYATSLHAPVQRYPVTPAYAATWICAHTHTTLTAAEWHTYIPDASYREVCPGNG</sequence>
<gene>
    <name evidence="2" type="ORF">SSEG_11299</name>
</gene>
<proteinExistence type="predicted"/>
<keyword evidence="1" id="KW-0853">WD repeat</keyword>
<dbReference type="HOGENOM" id="CLU_2269654_0_0_11"/>
<keyword evidence="3" id="KW-1185">Reference proteome</keyword>
<dbReference type="OrthoDB" id="4322999at2"/>
<dbReference type="Gene3D" id="2.130.10.10">
    <property type="entry name" value="YVTN repeat-like/Quinoprotein amine dehydrogenase"/>
    <property type="match status" value="1"/>
</dbReference>
<name>D6XB89_STRX2</name>
<feature type="repeat" description="WD" evidence="1">
    <location>
        <begin position="1"/>
        <end position="28"/>
    </location>
</feature>
<dbReference type="Proteomes" id="UP000002785">
    <property type="component" value="Chromosome"/>
</dbReference>